<sequence>MAMWVMDCFSSSVLSKEKLELAVKGLALAYGLVLNGATSRLKLIISNNTYKFLRWLWF</sequence>
<comment type="caution">
    <text evidence="1">The sequence shown here is derived from an EMBL/GenBank/DDBJ whole genome shotgun (WGS) entry which is preliminary data.</text>
</comment>
<name>A0A9N9IG96_9GLOM</name>
<evidence type="ECO:0000313" key="1">
    <source>
        <dbReference type="EMBL" id="CAG8735819.1"/>
    </source>
</evidence>
<keyword evidence="2" id="KW-1185">Reference proteome</keyword>
<accession>A0A9N9IG96</accession>
<proteinExistence type="predicted"/>
<protein>
    <submittedName>
        <fullName evidence="1">2533_t:CDS:1</fullName>
    </submittedName>
</protein>
<evidence type="ECO:0000313" key="2">
    <source>
        <dbReference type="Proteomes" id="UP000789342"/>
    </source>
</evidence>
<organism evidence="1 2">
    <name type="scientific">Acaulospora morrowiae</name>
    <dbReference type="NCBI Taxonomy" id="94023"/>
    <lineage>
        <taxon>Eukaryota</taxon>
        <taxon>Fungi</taxon>
        <taxon>Fungi incertae sedis</taxon>
        <taxon>Mucoromycota</taxon>
        <taxon>Glomeromycotina</taxon>
        <taxon>Glomeromycetes</taxon>
        <taxon>Diversisporales</taxon>
        <taxon>Acaulosporaceae</taxon>
        <taxon>Acaulospora</taxon>
    </lineage>
</organism>
<dbReference type="Proteomes" id="UP000789342">
    <property type="component" value="Unassembled WGS sequence"/>
</dbReference>
<dbReference type="AlphaFoldDB" id="A0A9N9IG96"/>
<reference evidence="1" key="1">
    <citation type="submission" date="2021-06" db="EMBL/GenBank/DDBJ databases">
        <authorList>
            <person name="Kallberg Y."/>
            <person name="Tangrot J."/>
            <person name="Rosling A."/>
        </authorList>
    </citation>
    <scope>NUCLEOTIDE SEQUENCE</scope>
    <source>
        <strain evidence="1">CL551</strain>
    </source>
</reference>
<gene>
    <name evidence="1" type="ORF">AMORRO_LOCUS14360</name>
</gene>
<feature type="non-terminal residue" evidence="1">
    <location>
        <position position="58"/>
    </location>
</feature>
<dbReference type="EMBL" id="CAJVPV010028176">
    <property type="protein sequence ID" value="CAG8735819.1"/>
    <property type="molecule type" value="Genomic_DNA"/>
</dbReference>